<name>A0ABP0IXS6_9DINO</name>
<evidence type="ECO:0000313" key="1">
    <source>
        <dbReference type="EMBL" id="CAK9006849.1"/>
    </source>
</evidence>
<sequence>MMVTGGLGGLGLIASFHCAAEFDNPIITTSRSGRLGSGGASAMNMFEALKEMVPVYNVRLNVANAQDTSDVFAWVSRPGMPPEDSKILIDEVVYQVKYKIHSLPDEALRRIQEFLLEVKDKLQQIMMDMRSETKTDQATMADLADKDAAVTNAIALIQSKVGAVPRTCRLLGGLQTVGYTVPDGGSMPILPAEPSDSQPAAPSSGSARVHVSELMAMEKFSTLPKPIGPTTSALF</sequence>
<dbReference type="EMBL" id="CAXAMN010003903">
    <property type="protein sequence ID" value="CAK9006849.1"/>
    <property type="molecule type" value="Genomic_DNA"/>
</dbReference>
<proteinExistence type="predicted"/>
<keyword evidence="2" id="KW-1185">Reference proteome</keyword>
<protein>
    <submittedName>
        <fullName evidence="1">Uncharacterized protein</fullName>
    </submittedName>
</protein>
<dbReference type="GO" id="GO:0016301">
    <property type="term" value="F:kinase activity"/>
    <property type="evidence" value="ECO:0007669"/>
    <property type="project" value="UniProtKB-KW"/>
</dbReference>
<accession>A0ABP0IXS6</accession>
<gene>
    <name evidence="1" type="ORF">CCMP2556_LOCUS8596</name>
</gene>
<dbReference type="Proteomes" id="UP001642484">
    <property type="component" value="Unassembled WGS sequence"/>
</dbReference>
<reference evidence="1 2" key="1">
    <citation type="submission" date="2024-02" db="EMBL/GenBank/DDBJ databases">
        <authorList>
            <person name="Chen Y."/>
            <person name="Shah S."/>
            <person name="Dougan E. K."/>
            <person name="Thang M."/>
            <person name="Chan C."/>
        </authorList>
    </citation>
    <scope>NUCLEOTIDE SEQUENCE [LARGE SCALE GENOMIC DNA]</scope>
</reference>
<organism evidence="1 2">
    <name type="scientific">Durusdinium trenchii</name>
    <dbReference type="NCBI Taxonomy" id="1381693"/>
    <lineage>
        <taxon>Eukaryota</taxon>
        <taxon>Sar</taxon>
        <taxon>Alveolata</taxon>
        <taxon>Dinophyceae</taxon>
        <taxon>Suessiales</taxon>
        <taxon>Symbiodiniaceae</taxon>
        <taxon>Durusdinium</taxon>
    </lineage>
</organism>
<evidence type="ECO:0000313" key="2">
    <source>
        <dbReference type="Proteomes" id="UP001642484"/>
    </source>
</evidence>
<comment type="caution">
    <text evidence="1">The sequence shown here is derived from an EMBL/GenBank/DDBJ whole genome shotgun (WGS) entry which is preliminary data.</text>
</comment>